<protein>
    <submittedName>
        <fullName evidence="1">Uncharacterized protein</fullName>
    </submittedName>
</protein>
<name>A0A3G4ZKT6_9VIRU</name>
<organism evidence="1">
    <name type="scientific">Terrestrivirus sp</name>
    <dbReference type="NCBI Taxonomy" id="2487775"/>
    <lineage>
        <taxon>Viruses</taxon>
        <taxon>Varidnaviria</taxon>
        <taxon>Bamfordvirae</taxon>
        <taxon>Nucleocytoviricota</taxon>
        <taxon>Megaviricetes</taxon>
        <taxon>Imitervirales</taxon>
        <taxon>Mimiviridae</taxon>
        <taxon>Klosneuvirinae</taxon>
    </lineage>
</organism>
<sequence>MSGLMQWIVYHGGDIYLTGSQNNNFVGTDHADSVNNVNDVDNSNAQVDTQTRLDNHIDYVIADYEVDNNMVRSTSQYSYHNELAKMIHKYGKTCKVKFQPDDCRLSHYDVIIPTNKGNLIIHTFAYSDSSNNISDLDVYYENDDIVLFEIDFSKFYNHRDLYSAFSVGHDQLKSTVQIDEFYETLNDCEQALINLGIFLY</sequence>
<proteinExistence type="predicted"/>
<dbReference type="EMBL" id="MK071979">
    <property type="protein sequence ID" value="AYV75448.1"/>
    <property type="molecule type" value="Genomic_DNA"/>
</dbReference>
<reference evidence="1" key="1">
    <citation type="submission" date="2018-10" db="EMBL/GenBank/DDBJ databases">
        <title>Hidden diversity of soil giant viruses.</title>
        <authorList>
            <person name="Schulz F."/>
            <person name="Alteio L."/>
            <person name="Goudeau D."/>
            <person name="Ryan E.M."/>
            <person name="Malmstrom R.R."/>
            <person name="Blanchard J."/>
            <person name="Woyke T."/>
        </authorList>
    </citation>
    <scope>NUCLEOTIDE SEQUENCE</scope>
    <source>
        <strain evidence="1">TEV1</strain>
    </source>
</reference>
<evidence type="ECO:0000313" key="1">
    <source>
        <dbReference type="EMBL" id="AYV75448.1"/>
    </source>
</evidence>
<accession>A0A3G4ZKT6</accession>
<gene>
    <name evidence="1" type="ORF">Terrestrivirus1_322</name>
</gene>